<dbReference type="Proteomes" id="UP000824120">
    <property type="component" value="Chromosome 11"/>
</dbReference>
<organism evidence="1 2">
    <name type="scientific">Solanum commersonii</name>
    <name type="common">Commerson's wild potato</name>
    <name type="synonym">Commerson's nightshade</name>
    <dbReference type="NCBI Taxonomy" id="4109"/>
    <lineage>
        <taxon>Eukaryota</taxon>
        <taxon>Viridiplantae</taxon>
        <taxon>Streptophyta</taxon>
        <taxon>Embryophyta</taxon>
        <taxon>Tracheophyta</taxon>
        <taxon>Spermatophyta</taxon>
        <taxon>Magnoliopsida</taxon>
        <taxon>eudicotyledons</taxon>
        <taxon>Gunneridae</taxon>
        <taxon>Pentapetalae</taxon>
        <taxon>asterids</taxon>
        <taxon>lamiids</taxon>
        <taxon>Solanales</taxon>
        <taxon>Solanaceae</taxon>
        <taxon>Solanoideae</taxon>
        <taxon>Solaneae</taxon>
        <taxon>Solanum</taxon>
    </lineage>
</organism>
<dbReference type="AlphaFoldDB" id="A0A9J5WKQ9"/>
<keyword evidence="2" id="KW-1185">Reference proteome</keyword>
<reference evidence="1 2" key="1">
    <citation type="submission" date="2020-09" db="EMBL/GenBank/DDBJ databases">
        <title>De no assembly of potato wild relative species, Solanum commersonii.</title>
        <authorList>
            <person name="Cho K."/>
        </authorList>
    </citation>
    <scope>NUCLEOTIDE SEQUENCE [LARGE SCALE GENOMIC DNA]</scope>
    <source>
        <strain evidence="1">LZ3.2</strain>
        <tissue evidence="1">Leaf</tissue>
    </source>
</reference>
<evidence type="ECO:0000313" key="2">
    <source>
        <dbReference type="Proteomes" id="UP000824120"/>
    </source>
</evidence>
<proteinExistence type="predicted"/>
<evidence type="ECO:0000313" key="1">
    <source>
        <dbReference type="EMBL" id="KAG5576475.1"/>
    </source>
</evidence>
<sequence length="104" mass="12280">MSRQAMVRKVNRNIYLMATTRYPWLFNMPTQWPLIVKFLEDYIPILSYKVVKWICPPEEIESVELCNILEVDVGAFKEGLQYCVNNNLMPLIMDTNSLILKENH</sequence>
<accession>A0A9J5WKQ9</accession>
<dbReference type="EMBL" id="JACXVP010000011">
    <property type="protein sequence ID" value="KAG5576475.1"/>
    <property type="molecule type" value="Genomic_DNA"/>
</dbReference>
<gene>
    <name evidence="1" type="ORF">H5410_056609</name>
</gene>
<name>A0A9J5WKQ9_SOLCO</name>
<protein>
    <submittedName>
        <fullName evidence="1">Uncharacterized protein</fullName>
    </submittedName>
</protein>
<comment type="caution">
    <text evidence="1">The sequence shown here is derived from an EMBL/GenBank/DDBJ whole genome shotgun (WGS) entry which is preliminary data.</text>
</comment>